<dbReference type="GO" id="GO:0005829">
    <property type="term" value="C:cytosol"/>
    <property type="evidence" value="ECO:0007669"/>
    <property type="project" value="TreeGrafter"/>
</dbReference>
<dbReference type="GO" id="GO:0005634">
    <property type="term" value="C:nucleus"/>
    <property type="evidence" value="ECO:0007669"/>
    <property type="project" value="TreeGrafter"/>
</dbReference>
<comment type="similarity">
    <text evidence="3">Belongs to the PSMG2 family.</text>
</comment>
<dbReference type="InterPro" id="IPR016562">
    <property type="entry name" value="Proteasome_assmbl_chp_2_euk"/>
</dbReference>
<dbReference type="AlphaFoldDB" id="A0A4S4M466"/>
<organism evidence="4 5">
    <name type="scientific">Bondarzewia mesenterica</name>
    <dbReference type="NCBI Taxonomy" id="1095465"/>
    <lineage>
        <taxon>Eukaryota</taxon>
        <taxon>Fungi</taxon>
        <taxon>Dikarya</taxon>
        <taxon>Basidiomycota</taxon>
        <taxon>Agaricomycotina</taxon>
        <taxon>Agaricomycetes</taxon>
        <taxon>Russulales</taxon>
        <taxon>Bondarzewiaceae</taxon>
        <taxon>Bondarzewia</taxon>
    </lineage>
</organism>
<evidence type="ECO:0000313" key="5">
    <source>
        <dbReference type="Proteomes" id="UP000310158"/>
    </source>
</evidence>
<sequence>MSFYYPRPSSLNIAGKSVVIPIVSTANVSQLAVDLLIASLSLRCIGAFDPQYLVPVVGAREDGEKGVTTPLELYGREGVNVVVMQQRSPVLKSRKQDFIDALLSFIRESQCAAALFLSGVDLSNRTDAQMFTPTYHIRPSTSPSWTSTPLQSLASLPIPKYTSPVSQHPLAAQLESSVPFIPGGGLTRRIVTSIPPAWPVPTVSLLQFVIEGDNRADASMLAAVVAKVLSVDMLIGTWKQPSSWQQGLFGTPQDQTLFGTPTHAFQNSRGRLTTEVYATVFLGNILPPSPPPCSFEFNRHDHIFSSFNPIIMNMSPTAAIDEVVKAPSRVDSLSTISLVMYKPNLAKSTPSLAPSPPLFHDTIYAPLCLPWPQILLESHDVNDFLSFVQHIDAVTEEARTHDARAAVHPDEHGRTRNAALGVYGAFVHNVPDIQQCQYERPAMVIGGAACAGQLCTGSASCFGASVVYLVNRYENEVDAVIDGSAKVWFKGRLLRVGDFPPRTEEEVQARAIVVEF</sequence>
<dbReference type="Gene3D" id="3.40.50.10900">
    <property type="entry name" value="PAC-like subunit"/>
    <property type="match status" value="2"/>
</dbReference>
<reference evidence="4 5" key="1">
    <citation type="submission" date="2019-02" db="EMBL/GenBank/DDBJ databases">
        <title>Genome sequencing of the rare red list fungi Bondarzewia mesenterica.</title>
        <authorList>
            <person name="Buettner E."/>
            <person name="Kellner H."/>
        </authorList>
    </citation>
    <scope>NUCLEOTIDE SEQUENCE [LARGE SCALE GENOMIC DNA]</scope>
    <source>
        <strain evidence="4 5">DSM 108281</strain>
    </source>
</reference>
<evidence type="ECO:0000313" key="4">
    <source>
        <dbReference type="EMBL" id="THH19976.1"/>
    </source>
</evidence>
<evidence type="ECO:0000256" key="1">
    <source>
        <dbReference type="ARBA" id="ARBA00019186"/>
    </source>
</evidence>
<dbReference type="PANTHER" id="PTHR12970">
    <property type="entry name" value="PROTEASOME ASSEMBLY CHAPERONE 2"/>
    <property type="match status" value="1"/>
</dbReference>
<evidence type="ECO:0000256" key="2">
    <source>
        <dbReference type="ARBA" id="ARBA00023186"/>
    </source>
</evidence>
<dbReference type="InterPro" id="IPR038389">
    <property type="entry name" value="PSMG2_sf"/>
</dbReference>
<gene>
    <name evidence="4" type="ORF">EW146_g1293</name>
</gene>
<comment type="caution">
    <text evidence="4">The sequence shown here is derived from an EMBL/GenBank/DDBJ whole genome shotgun (WGS) entry which is preliminary data.</text>
</comment>
<dbReference type="OrthoDB" id="10260712at2759"/>
<protein>
    <recommendedName>
        <fullName evidence="1">Proteasome assembly chaperone 2</fullName>
    </recommendedName>
</protein>
<dbReference type="Proteomes" id="UP000310158">
    <property type="component" value="Unassembled WGS sequence"/>
</dbReference>
<dbReference type="InterPro" id="IPR019151">
    <property type="entry name" value="Proteasome_assmbl_chaperone_2"/>
</dbReference>
<dbReference type="SUPFAM" id="SSF159659">
    <property type="entry name" value="Cgl1923-like"/>
    <property type="match status" value="1"/>
</dbReference>
<evidence type="ECO:0000256" key="3">
    <source>
        <dbReference type="ARBA" id="ARBA00025745"/>
    </source>
</evidence>
<dbReference type="GO" id="GO:0043248">
    <property type="term" value="P:proteasome assembly"/>
    <property type="evidence" value="ECO:0007669"/>
    <property type="project" value="TreeGrafter"/>
</dbReference>
<dbReference type="PANTHER" id="PTHR12970:SF1">
    <property type="entry name" value="PROTEASOME ASSEMBLY CHAPERONE 2"/>
    <property type="match status" value="1"/>
</dbReference>
<dbReference type="Pfam" id="PF09754">
    <property type="entry name" value="PAC2"/>
    <property type="match status" value="1"/>
</dbReference>
<proteinExistence type="inferred from homology"/>
<accession>A0A4S4M466</accession>
<dbReference type="EMBL" id="SGPL01000032">
    <property type="protein sequence ID" value="THH19976.1"/>
    <property type="molecule type" value="Genomic_DNA"/>
</dbReference>
<keyword evidence="5" id="KW-1185">Reference proteome</keyword>
<name>A0A4S4M466_9AGAM</name>
<keyword evidence="2" id="KW-0143">Chaperone</keyword>